<dbReference type="OrthoDB" id="5586934at2759"/>
<dbReference type="GeneID" id="20246249"/>
<sequence length="302" mass="34454">MAQHNKLLLATMIIAALILVFNFALSAINNFETNLYRYNLSELSNKYFTGITPSGWTFSIWGLIYFWQCLWIIFAFINIFRKVDGNPAYVSPMVLTPALFIAYAIDIAFTITWTFVFDRELIEISFVTLFLVSFTLYICLFIAYKNYATHAPILAKQGRNIELWLHRLFVHNGLGIFATWTTIATLLNLVMMLVYRLGVELQTGGTIALGILTGEITLFVFTDLFFLDKFSRYTLTPYLVVPFALGGSMDKNWNSDKTNSIFTAALLGIGLAALVLKLIMMFWRHCRKPIQPGETNSYDLKV</sequence>
<dbReference type="PANTHER" id="PTHR33802">
    <property type="entry name" value="SI:CH211-161H7.5-RELATED"/>
    <property type="match status" value="1"/>
</dbReference>
<gene>
    <name evidence="2" type="ORF">LOTGIDRAFT_210838</name>
</gene>
<evidence type="ECO:0000313" key="2">
    <source>
        <dbReference type="EMBL" id="ESO85629.1"/>
    </source>
</evidence>
<proteinExistence type="predicted"/>
<feature type="transmembrane region" description="Helical" evidence="1">
    <location>
        <begin position="207"/>
        <end position="226"/>
    </location>
</feature>
<dbReference type="OMA" id="YATWGTL"/>
<dbReference type="AlphaFoldDB" id="V4B9K1"/>
<dbReference type="PANTHER" id="PTHR33802:SF1">
    <property type="entry name" value="XK-RELATED PROTEIN"/>
    <property type="match status" value="1"/>
</dbReference>
<keyword evidence="1" id="KW-0472">Membrane</keyword>
<keyword evidence="3" id="KW-1185">Reference proteome</keyword>
<dbReference type="EMBL" id="KB203274">
    <property type="protein sequence ID" value="ESO85629.1"/>
    <property type="molecule type" value="Genomic_DNA"/>
</dbReference>
<accession>V4B9K1</accession>
<feature type="transmembrane region" description="Helical" evidence="1">
    <location>
        <begin position="58"/>
        <end position="80"/>
    </location>
</feature>
<dbReference type="Proteomes" id="UP000030746">
    <property type="component" value="Unassembled WGS sequence"/>
</dbReference>
<dbReference type="HOGENOM" id="CLU_076617_0_0_1"/>
<protein>
    <submittedName>
        <fullName evidence="2">Uncharacterized protein</fullName>
    </submittedName>
</protein>
<dbReference type="KEGG" id="lgi:LOTGIDRAFT_210838"/>
<evidence type="ECO:0000256" key="1">
    <source>
        <dbReference type="SAM" id="Phobius"/>
    </source>
</evidence>
<feature type="transmembrane region" description="Helical" evidence="1">
    <location>
        <begin position="168"/>
        <end position="195"/>
    </location>
</feature>
<keyword evidence="1" id="KW-1133">Transmembrane helix</keyword>
<feature type="transmembrane region" description="Helical" evidence="1">
    <location>
        <begin position="92"/>
        <end position="116"/>
    </location>
</feature>
<feature type="transmembrane region" description="Helical" evidence="1">
    <location>
        <begin position="122"/>
        <end position="147"/>
    </location>
</feature>
<reference evidence="2 3" key="1">
    <citation type="journal article" date="2013" name="Nature">
        <title>Insights into bilaterian evolution from three spiralian genomes.</title>
        <authorList>
            <person name="Simakov O."/>
            <person name="Marletaz F."/>
            <person name="Cho S.J."/>
            <person name="Edsinger-Gonzales E."/>
            <person name="Havlak P."/>
            <person name="Hellsten U."/>
            <person name="Kuo D.H."/>
            <person name="Larsson T."/>
            <person name="Lv J."/>
            <person name="Arendt D."/>
            <person name="Savage R."/>
            <person name="Osoegawa K."/>
            <person name="de Jong P."/>
            <person name="Grimwood J."/>
            <person name="Chapman J.A."/>
            <person name="Shapiro H."/>
            <person name="Aerts A."/>
            <person name="Otillar R.P."/>
            <person name="Terry A.Y."/>
            <person name="Boore J.L."/>
            <person name="Grigoriev I.V."/>
            <person name="Lindberg D.R."/>
            <person name="Seaver E.C."/>
            <person name="Weisblat D.A."/>
            <person name="Putnam N.H."/>
            <person name="Rokhsar D.S."/>
        </authorList>
    </citation>
    <scope>NUCLEOTIDE SEQUENCE [LARGE SCALE GENOMIC DNA]</scope>
</reference>
<keyword evidence="1" id="KW-0812">Transmembrane</keyword>
<feature type="transmembrane region" description="Helical" evidence="1">
    <location>
        <begin position="261"/>
        <end position="283"/>
    </location>
</feature>
<dbReference type="RefSeq" id="XP_009063870.1">
    <property type="nucleotide sequence ID" value="XM_009065622.1"/>
</dbReference>
<feature type="transmembrane region" description="Helical" evidence="1">
    <location>
        <begin position="7"/>
        <end position="28"/>
    </location>
</feature>
<evidence type="ECO:0000313" key="3">
    <source>
        <dbReference type="Proteomes" id="UP000030746"/>
    </source>
</evidence>
<name>V4B9K1_LOTGI</name>
<dbReference type="CTD" id="20246249"/>
<organism evidence="2 3">
    <name type="scientific">Lottia gigantea</name>
    <name type="common">Giant owl limpet</name>
    <dbReference type="NCBI Taxonomy" id="225164"/>
    <lineage>
        <taxon>Eukaryota</taxon>
        <taxon>Metazoa</taxon>
        <taxon>Spiralia</taxon>
        <taxon>Lophotrochozoa</taxon>
        <taxon>Mollusca</taxon>
        <taxon>Gastropoda</taxon>
        <taxon>Patellogastropoda</taxon>
        <taxon>Lottioidea</taxon>
        <taxon>Lottiidae</taxon>
        <taxon>Lottia</taxon>
    </lineage>
</organism>